<dbReference type="RefSeq" id="WP_207443788.1">
    <property type="nucleotide sequence ID" value="NZ_CP061177.1"/>
</dbReference>
<protein>
    <recommendedName>
        <fullName evidence="3">DGQHR domain-containing protein</fullName>
    </recommendedName>
</protein>
<dbReference type="Proteomes" id="UP001518989">
    <property type="component" value="Unassembled WGS sequence"/>
</dbReference>
<evidence type="ECO:0000313" key="1">
    <source>
        <dbReference type="EMBL" id="MBO1079076.1"/>
    </source>
</evidence>
<dbReference type="EMBL" id="JACTNG010000003">
    <property type="protein sequence ID" value="MBO1079076.1"/>
    <property type="molecule type" value="Genomic_DNA"/>
</dbReference>
<keyword evidence="2" id="KW-1185">Reference proteome</keyword>
<gene>
    <name evidence="1" type="ORF">IAI61_08540</name>
</gene>
<organism evidence="1 2">
    <name type="scientific">Roseomonas haemaphysalidis</name>
    <dbReference type="NCBI Taxonomy" id="2768162"/>
    <lineage>
        <taxon>Bacteria</taxon>
        <taxon>Pseudomonadati</taxon>
        <taxon>Pseudomonadota</taxon>
        <taxon>Alphaproteobacteria</taxon>
        <taxon>Acetobacterales</taxon>
        <taxon>Roseomonadaceae</taxon>
        <taxon>Roseomonas</taxon>
    </lineage>
</organism>
<proteinExistence type="predicted"/>
<name>A0ABS3KNP5_9PROT</name>
<evidence type="ECO:0000313" key="2">
    <source>
        <dbReference type="Proteomes" id="UP001518989"/>
    </source>
</evidence>
<accession>A0ABS3KNP5</accession>
<reference evidence="1 2" key="1">
    <citation type="submission" date="2020-09" db="EMBL/GenBank/DDBJ databases">
        <title>Roseomonas.</title>
        <authorList>
            <person name="Zhu W."/>
        </authorList>
    </citation>
    <scope>NUCLEOTIDE SEQUENCE [LARGE SCALE GENOMIC DNA]</scope>
    <source>
        <strain evidence="1 2">573</strain>
    </source>
</reference>
<evidence type="ECO:0008006" key="3">
    <source>
        <dbReference type="Google" id="ProtNLM"/>
    </source>
</evidence>
<comment type="caution">
    <text evidence="1">The sequence shown here is derived from an EMBL/GenBank/DDBJ whole genome shotgun (WGS) entry which is preliminary data.</text>
</comment>
<sequence>MLNGVPLVRAPSGLLIDGVQRLHACVETAIPLRTMLAEQVDSEVFHTIDQHRRRSLAGMLKQRGMPHHLALANLLTRLAQYDECVLSTGTPGTTSWMRLWRVVHGSTALSEALAESLARPASPLPEPIRSMLVAMGRQVEPGVTTRLLDALEQHDSYQPDEPGVVLFDEIERSGEEAASTAGLYRLSALAIKAWNATQQGARPRRLMWQPPGADGKRGEPFPRLMGYRGLDAFDGGVVPRRGEEQCEWSMEEIDPATAARYLSQHPSARPPVTAVVEALALDMRQGRWCDNAQPICFTASGHLADGQHRLLAVIAAQTTLRVPVVRGLADDACASYDMQPRRSAVAAAPEDPDIKFGDQPLATAMANLLWRFERKVPTGTRYKRASATEIREILQQHPRLIELRGYARRMVEHGRSSVMGYGAYVIERENPALGGVFLDALATGTDLVAGHPVLATRAALQRLRREGASQEEQLAALLAGWRRYKVHRVAEDDLRRLRATKR</sequence>